<evidence type="ECO:0000256" key="1">
    <source>
        <dbReference type="ARBA" id="ARBA00007345"/>
    </source>
</evidence>
<evidence type="ECO:0000256" key="4">
    <source>
        <dbReference type="RuleBase" id="RU003485"/>
    </source>
</evidence>
<dbReference type="HAMAP" id="MF_00531">
    <property type="entry name" value="Ribosomal_uS19"/>
    <property type="match status" value="1"/>
</dbReference>
<sequence>MNTMAVDVKKKKSFRKFCYRGVDFDEIQEMTFSEFAKLLPSKLRRKVKRGMAEKEFKLVKDCFEAKSAVQNSHDRPEIVNTFARYSIIWPSMVGNIVGVHVGNGYFPLEIKQEMIGCLLADFTPTRVHPKHGKPGIGISSSSKFVPLE</sequence>
<dbReference type="GO" id="GO:0006412">
    <property type="term" value="P:translation"/>
    <property type="evidence" value="ECO:0007669"/>
    <property type="project" value="InterPro"/>
</dbReference>
<dbReference type="PANTHER" id="PTHR11880:SF2">
    <property type="entry name" value="SMALL RIBOSOMAL SUBUNIT PROTEIN US19"/>
    <property type="match status" value="1"/>
</dbReference>
<comment type="similarity">
    <text evidence="1 4">Belongs to the universal ribosomal protein uS19 family.</text>
</comment>
<evidence type="ECO:0000256" key="2">
    <source>
        <dbReference type="ARBA" id="ARBA00022980"/>
    </source>
</evidence>
<proteinExistence type="evidence at transcript level"/>
<dbReference type="SUPFAM" id="SSF54570">
    <property type="entry name" value="Ribosomal protein S19"/>
    <property type="match status" value="1"/>
</dbReference>
<dbReference type="AlphaFoldDB" id="F2X118"/>
<name>F2X118_NOSBO</name>
<dbReference type="GO" id="GO:0000028">
    <property type="term" value="P:ribosomal small subunit assembly"/>
    <property type="evidence" value="ECO:0007669"/>
    <property type="project" value="TreeGrafter"/>
</dbReference>
<dbReference type="PRINTS" id="PR00975">
    <property type="entry name" value="RIBOSOMALS19"/>
</dbReference>
<dbReference type="InterPro" id="IPR002222">
    <property type="entry name" value="Ribosomal_uS19"/>
</dbReference>
<evidence type="ECO:0000256" key="3">
    <source>
        <dbReference type="ARBA" id="ARBA00023274"/>
    </source>
</evidence>
<keyword evidence="3 4" id="KW-0687">Ribonucleoprotein</keyword>
<protein>
    <submittedName>
        <fullName evidence="5">40S ribosomal protein S15</fullName>
    </submittedName>
</protein>
<dbReference type="EMBL" id="HQ291396">
    <property type="protein sequence ID" value="ADZ95649.1"/>
    <property type="molecule type" value="mRNA"/>
</dbReference>
<dbReference type="Gene3D" id="3.30.860.10">
    <property type="entry name" value="30s Ribosomal Protein S19, Chain A"/>
    <property type="match status" value="1"/>
</dbReference>
<dbReference type="VEuPathDB" id="MicrosporidiaDB:NBO_56g0004"/>
<dbReference type="Pfam" id="PF00203">
    <property type="entry name" value="Ribosomal_S19"/>
    <property type="match status" value="1"/>
</dbReference>
<reference evidence="5" key="1">
    <citation type="submission" date="2010-09" db="EMBL/GenBank/DDBJ databases">
        <title>The organization of cytoplasmic ribosomal protein genes in microsporidian Nosema bombycis genome.</title>
        <authorList>
            <person name="Liu H."/>
            <person name="Pan G."/>
            <person name="Li T."/>
            <person name="Huang W."/>
            <person name="Zhou Z."/>
        </authorList>
    </citation>
    <scope>NUCLEOTIDE SEQUENCE</scope>
    <source>
        <strain evidence="5">CQ1</strain>
    </source>
</reference>
<dbReference type="PANTHER" id="PTHR11880">
    <property type="entry name" value="RIBOSOMAL PROTEIN S19P FAMILY MEMBER"/>
    <property type="match status" value="1"/>
</dbReference>
<keyword evidence="2 4" id="KW-0689">Ribosomal protein</keyword>
<dbReference type="GO" id="GO:0022627">
    <property type="term" value="C:cytosolic small ribosomal subunit"/>
    <property type="evidence" value="ECO:0007669"/>
    <property type="project" value="TreeGrafter"/>
</dbReference>
<evidence type="ECO:0000313" key="5">
    <source>
        <dbReference type="EMBL" id="ADZ95649.1"/>
    </source>
</evidence>
<dbReference type="PIRSF" id="PIRSF002144">
    <property type="entry name" value="Ribosomal_S19"/>
    <property type="match status" value="1"/>
</dbReference>
<dbReference type="GO" id="GO:0003735">
    <property type="term" value="F:structural constituent of ribosome"/>
    <property type="evidence" value="ECO:0007669"/>
    <property type="project" value="InterPro"/>
</dbReference>
<organism evidence="5">
    <name type="scientific">Nosema bombycis</name>
    <name type="common">Microsporidian parasite</name>
    <name type="synonym">Pebrine of silkworm</name>
    <dbReference type="NCBI Taxonomy" id="27978"/>
    <lineage>
        <taxon>Eukaryota</taxon>
        <taxon>Fungi</taxon>
        <taxon>Fungi incertae sedis</taxon>
        <taxon>Microsporidia</taxon>
        <taxon>Nosematidae</taxon>
        <taxon>Nosema</taxon>
    </lineage>
</organism>
<accession>F2X118</accession>
<dbReference type="OMA" id="KTHCRDM"/>
<dbReference type="InterPro" id="IPR023575">
    <property type="entry name" value="Ribosomal_uS19_SF"/>
</dbReference>